<proteinExistence type="predicted"/>
<organism evidence="1">
    <name type="scientific">Tanacetum cinerariifolium</name>
    <name type="common">Dalmatian daisy</name>
    <name type="synonym">Chrysanthemum cinerariifolium</name>
    <dbReference type="NCBI Taxonomy" id="118510"/>
    <lineage>
        <taxon>Eukaryota</taxon>
        <taxon>Viridiplantae</taxon>
        <taxon>Streptophyta</taxon>
        <taxon>Embryophyta</taxon>
        <taxon>Tracheophyta</taxon>
        <taxon>Spermatophyta</taxon>
        <taxon>Magnoliopsida</taxon>
        <taxon>eudicotyledons</taxon>
        <taxon>Gunneridae</taxon>
        <taxon>Pentapetalae</taxon>
        <taxon>asterids</taxon>
        <taxon>campanulids</taxon>
        <taxon>Asterales</taxon>
        <taxon>Asteraceae</taxon>
        <taxon>Asteroideae</taxon>
        <taxon>Anthemideae</taxon>
        <taxon>Anthemidinae</taxon>
        <taxon>Tanacetum</taxon>
    </lineage>
</organism>
<sequence length="109" mass="12786">MANEFPTLESLAFESHSYELKNQMKVWLSGEVTIGDEFAQDMSERYYLVKKEMEERGQLMVELEKLTVSAGAARYLEILCRRQDRDAVKLGLLRDLLRHAHNETHERQL</sequence>
<gene>
    <name evidence="1" type="ORF">Tci_006702</name>
</gene>
<dbReference type="AlphaFoldDB" id="A0A6L2JGD0"/>
<evidence type="ECO:0000313" key="1">
    <source>
        <dbReference type="EMBL" id="GEU34724.1"/>
    </source>
</evidence>
<dbReference type="EMBL" id="BKCJ010000611">
    <property type="protein sequence ID" value="GEU34724.1"/>
    <property type="molecule type" value="Genomic_DNA"/>
</dbReference>
<comment type="caution">
    <text evidence="1">The sequence shown here is derived from an EMBL/GenBank/DDBJ whole genome shotgun (WGS) entry which is preliminary data.</text>
</comment>
<accession>A0A6L2JGD0</accession>
<reference evidence="1" key="1">
    <citation type="journal article" date="2019" name="Sci. Rep.">
        <title>Draft genome of Tanacetum cinerariifolium, the natural source of mosquito coil.</title>
        <authorList>
            <person name="Yamashiro T."/>
            <person name="Shiraishi A."/>
            <person name="Satake H."/>
            <person name="Nakayama K."/>
        </authorList>
    </citation>
    <scope>NUCLEOTIDE SEQUENCE</scope>
</reference>
<name>A0A6L2JGD0_TANCI</name>
<protein>
    <submittedName>
        <fullName evidence="1">Uncharacterized protein</fullName>
    </submittedName>
</protein>